<dbReference type="AlphaFoldDB" id="A0A1H0J0U7"/>
<keyword evidence="2" id="KW-0966">Cell projection</keyword>
<feature type="domain" description="Flagellin N-terminal" evidence="1">
    <location>
        <begin position="5"/>
        <end position="140"/>
    </location>
</feature>
<dbReference type="GO" id="GO:0071973">
    <property type="term" value="P:bacterial-type flagellum-dependent cell motility"/>
    <property type="evidence" value="ECO:0007669"/>
    <property type="project" value="InterPro"/>
</dbReference>
<dbReference type="InterPro" id="IPR013384">
    <property type="entry name" value="Flagell_FlgL"/>
</dbReference>
<evidence type="ECO:0000313" key="3">
    <source>
        <dbReference type="Proteomes" id="UP000198778"/>
    </source>
</evidence>
<dbReference type="RefSeq" id="WP_090843757.1">
    <property type="nucleotide sequence ID" value="NZ_FNIL01000012.1"/>
</dbReference>
<proteinExistence type="predicted"/>
<dbReference type="InterPro" id="IPR001029">
    <property type="entry name" value="Flagellin_N"/>
</dbReference>
<organism evidence="2 3">
    <name type="scientific">Alkalicoccus daliensis</name>
    <dbReference type="NCBI Taxonomy" id="745820"/>
    <lineage>
        <taxon>Bacteria</taxon>
        <taxon>Bacillati</taxon>
        <taxon>Bacillota</taxon>
        <taxon>Bacilli</taxon>
        <taxon>Bacillales</taxon>
        <taxon>Bacillaceae</taxon>
        <taxon>Alkalicoccus</taxon>
    </lineage>
</organism>
<evidence type="ECO:0000259" key="1">
    <source>
        <dbReference type="Pfam" id="PF00669"/>
    </source>
</evidence>
<dbReference type="GO" id="GO:0009424">
    <property type="term" value="C:bacterial-type flagellum hook"/>
    <property type="evidence" value="ECO:0007669"/>
    <property type="project" value="InterPro"/>
</dbReference>
<dbReference type="GO" id="GO:0005198">
    <property type="term" value="F:structural molecule activity"/>
    <property type="evidence" value="ECO:0007669"/>
    <property type="project" value="InterPro"/>
</dbReference>
<gene>
    <name evidence="2" type="ORF">SAMN04488053_11230</name>
</gene>
<dbReference type="PANTHER" id="PTHR42792">
    <property type="entry name" value="FLAGELLIN"/>
    <property type="match status" value="1"/>
</dbReference>
<accession>A0A1H0J0U7</accession>
<dbReference type="STRING" id="745820.SAMN04488053_11230"/>
<sequence>MRVTQSMITMNSLSHLSNSYEQLKKSQDQLSTGKKISRASQDPVVAMNGIRYRTQVTETEQFKRNLSEAYNWMDSADSALDQTTQALHRIRELTVQASNDSYEAGQRANIAKEVAQLREHLESLANTKNNNKFIFNGTNTTNAPVNNAGMDVGYTVLQNQLGEFEGAVEEFPLEVSFRGRMYQLQSNEGGTAVFSNPNGSSIEYTMEGGTVTGAAYRYDEQNMDGETVRRTENLSETQAVISERTAVSNNGRNVEIELLKGVKVGVSISPQNVFNNQLFGDLKALENALNDPLTQTKELTGMLEVIDTHVNNAVNERAELGARVNRVEMMDRRVQEQEVIAKRIMSNNEDANMEEVITQLMSQENVHRAALASSSRIMQPSLMDFLR</sequence>
<dbReference type="EMBL" id="FNIL01000012">
    <property type="protein sequence ID" value="SDO37398.1"/>
    <property type="molecule type" value="Genomic_DNA"/>
</dbReference>
<dbReference type="SUPFAM" id="SSF64518">
    <property type="entry name" value="Phase 1 flagellin"/>
    <property type="match status" value="1"/>
</dbReference>
<reference evidence="3" key="1">
    <citation type="submission" date="2016-10" db="EMBL/GenBank/DDBJ databases">
        <authorList>
            <person name="Varghese N."/>
            <person name="Submissions S."/>
        </authorList>
    </citation>
    <scope>NUCLEOTIDE SEQUENCE [LARGE SCALE GENOMIC DNA]</scope>
    <source>
        <strain evidence="3">CGMCC 1.10369</strain>
    </source>
</reference>
<protein>
    <submittedName>
        <fullName evidence="2">Flagellar hook-associated protein 3 FlgL</fullName>
    </submittedName>
</protein>
<keyword evidence="2" id="KW-0969">Cilium</keyword>
<dbReference type="Pfam" id="PF00669">
    <property type="entry name" value="Flagellin_N"/>
    <property type="match status" value="1"/>
</dbReference>
<dbReference type="OrthoDB" id="9758307at2"/>
<name>A0A1H0J0U7_9BACI</name>
<dbReference type="PANTHER" id="PTHR42792:SF1">
    <property type="entry name" value="FLAGELLAR HOOK-ASSOCIATED PROTEIN 3"/>
    <property type="match status" value="1"/>
</dbReference>
<keyword evidence="2" id="KW-0282">Flagellum</keyword>
<dbReference type="NCBIfam" id="TIGR02550">
    <property type="entry name" value="flagell_flgL"/>
    <property type="match status" value="1"/>
</dbReference>
<dbReference type="Proteomes" id="UP000198778">
    <property type="component" value="Unassembled WGS sequence"/>
</dbReference>
<keyword evidence="3" id="KW-1185">Reference proteome</keyword>
<evidence type="ECO:0000313" key="2">
    <source>
        <dbReference type="EMBL" id="SDO37398.1"/>
    </source>
</evidence>
<dbReference type="InterPro" id="IPR001492">
    <property type="entry name" value="Flagellin"/>
</dbReference>
<dbReference type="Gene3D" id="1.20.1330.10">
    <property type="entry name" value="f41 fragment of flagellin, N-terminal domain"/>
    <property type="match status" value="1"/>
</dbReference>